<dbReference type="InterPro" id="IPR008523">
    <property type="entry name" value="DUF805"/>
</dbReference>
<feature type="transmembrane region" description="Helical" evidence="1">
    <location>
        <begin position="47"/>
        <end position="66"/>
    </location>
</feature>
<keyword evidence="1" id="KW-0812">Transmembrane</keyword>
<feature type="transmembrane region" description="Helical" evidence="1">
    <location>
        <begin position="78"/>
        <end position="99"/>
    </location>
</feature>
<reference evidence="2 3" key="1">
    <citation type="journal article" date="2016" name="Environ. Microbiol.">
        <title>New Methyloceanibacter diversity from North Sea sediments includes methanotroph containing solely the soluble methane monooxygenase.</title>
        <authorList>
            <person name="Vekeman B."/>
            <person name="Kerckhof F.M."/>
            <person name="Cremers G."/>
            <person name="de Vos P."/>
            <person name="Vandamme P."/>
            <person name="Boon N."/>
            <person name="Op den Camp H.J."/>
            <person name="Heylen K."/>
        </authorList>
    </citation>
    <scope>NUCLEOTIDE SEQUENCE [LARGE SCALE GENOMIC DNA]</scope>
    <source>
        <strain evidence="2 3">R-67175</strain>
    </source>
</reference>
<organism evidence="2 3">
    <name type="scientific">Methyloceanibacter superfactus</name>
    <dbReference type="NCBI Taxonomy" id="1774969"/>
    <lineage>
        <taxon>Bacteria</taxon>
        <taxon>Pseudomonadati</taxon>
        <taxon>Pseudomonadota</taxon>
        <taxon>Alphaproteobacteria</taxon>
        <taxon>Hyphomicrobiales</taxon>
        <taxon>Hyphomicrobiaceae</taxon>
        <taxon>Methyloceanibacter</taxon>
    </lineage>
</organism>
<proteinExistence type="predicted"/>
<dbReference type="EMBL" id="LPWF01000004">
    <property type="protein sequence ID" value="ODS01633.1"/>
    <property type="molecule type" value="Genomic_DNA"/>
</dbReference>
<sequence>MRLTELLFSLDGRINRAKFWLGTLILAVVSLAATFAIVALVGVSDAAVAFSAAVAFALAYPSYAVMAKRFQDRNKPGTLALLGLAPAYGVNLLYTFGILDPVEPSSLAHALDAIVAVIFLWFIVELGLLKGTHGPNAYGPDPLGVHQADASLR</sequence>
<comment type="caution">
    <text evidence="2">The sequence shown here is derived from an EMBL/GenBank/DDBJ whole genome shotgun (WGS) entry which is preliminary data.</text>
</comment>
<dbReference type="STRING" id="1774969.AUC69_04995"/>
<dbReference type="RefSeq" id="WP_069440507.1">
    <property type="nucleotide sequence ID" value="NZ_LPWF01000004.1"/>
</dbReference>
<dbReference type="Proteomes" id="UP000094472">
    <property type="component" value="Unassembled WGS sequence"/>
</dbReference>
<keyword evidence="1" id="KW-0472">Membrane</keyword>
<evidence type="ECO:0008006" key="4">
    <source>
        <dbReference type="Google" id="ProtNLM"/>
    </source>
</evidence>
<keyword evidence="1" id="KW-1133">Transmembrane helix</keyword>
<dbReference type="PANTHER" id="PTHR34980">
    <property type="entry name" value="INNER MEMBRANE PROTEIN-RELATED-RELATED"/>
    <property type="match status" value="1"/>
</dbReference>
<keyword evidence="3" id="KW-1185">Reference proteome</keyword>
<accession>A0A1E3W754</accession>
<dbReference type="OrthoDB" id="9812349at2"/>
<dbReference type="Pfam" id="PF05656">
    <property type="entry name" value="DUF805"/>
    <property type="match status" value="1"/>
</dbReference>
<evidence type="ECO:0000313" key="3">
    <source>
        <dbReference type="Proteomes" id="UP000094472"/>
    </source>
</evidence>
<evidence type="ECO:0000313" key="2">
    <source>
        <dbReference type="EMBL" id="ODS01633.1"/>
    </source>
</evidence>
<feature type="transmembrane region" description="Helical" evidence="1">
    <location>
        <begin position="105"/>
        <end position="124"/>
    </location>
</feature>
<protein>
    <recommendedName>
        <fullName evidence="4">DUF805 domain-containing protein</fullName>
    </recommendedName>
</protein>
<dbReference type="AlphaFoldDB" id="A0A1E3W754"/>
<name>A0A1E3W754_9HYPH</name>
<dbReference type="PANTHER" id="PTHR34980:SF3">
    <property type="entry name" value="BLR8105 PROTEIN"/>
    <property type="match status" value="1"/>
</dbReference>
<evidence type="ECO:0000256" key="1">
    <source>
        <dbReference type="SAM" id="Phobius"/>
    </source>
</evidence>
<gene>
    <name evidence="2" type="ORF">AUC69_04995</name>
</gene>
<dbReference type="GO" id="GO:0005886">
    <property type="term" value="C:plasma membrane"/>
    <property type="evidence" value="ECO:0007669"/>
    <property type="project" value="TreeGrafter"/>
</dbReference>
<feature type="transmembrane region" description="Helical" evidence="1">
    <location>
        <begin position="20"/>
        <end position="41"/>
    </location>
</feature>